<dbReference type="Gene3D" id="3.90.1200.10">
    <property type="match status" value="1"/>
</dbReference>
<dbReference type="InterPro" id="IPR051678">
    <property type="entry name" value="AGP_Transferase"/>
</dbReference>
<keyword evidence="2" id="KW-0418">Kinase</keyword>
<dbReference type="InterPro" id="IPR011009">
    <property type="entry name" value="Kinase-like_dom_sf"/>
</dbReference>
<sequence length="200" mass="22502">MSQTGADALSGTKEYMSGAHTFTVEDQTRVIASGMLVMIYGKGQSQARCNHERITNEANALQLISRETTIPVPQLIDFGVHPDGRRYLVTELIDGFPLDELLSKGCPMLEGQKHTDQIPCQICQRKAYSNALDFIQCIVMPQLLKLKSRERGQRTLEEPEYVFQHGDLSAQNILMDRQTLQVAALIDWEYAGFFPPGIER</sequence>
<dbReference type="EMBL" id="JAULSW010000006">
    <property type="protein sequence ID" value="KAK3377680.1"/>
    <property type="molecule type" value="Genomic_DNA"/>
</dbReference>
<dbReference type="CDD" id="cd05120">
    <property type="entry name" value="APH_ChoK_like"/>
    <property type="match status" value="1"/>
</dbReference>
<evidence type="ECO:0000259" key="1">
    <source>
        <dbReference type="Pfam" id="PF01636"/>
    </source>
</evidence>
<evidence type="ECO:0000313" key="2">
    <source>
        <dbReference type="EMBL" id="KAK3377680.1"/>
    </source>
</evidence>
<dbReference type="PANTHER" id="PTHR21310:SF15">
    <property type="entry name" value="AMINOGLYCOSIDE PHOSPHOTRANSFERASE DOMAIN-CONTAINING PROTEIN"/>
    <property type="match status" value="1"/>
</dbReference>
<gene>
    <name evidence="2" type="ORF">B0H63DRAFT_561795</name>
</gene>
<reference evidence="2" key="1">
    <citation type="journal article" date="2023" name="Mol. Phylogenet. Evol.">
        <title>Genome-scale phylogeny and comparative genomics of the fungal order Sordariales.</title>
        <authorList>
            <person name="Hensen N."/>
            <person name="Bonometti L."/>
            <person name="Westerberg I."/>
            <person name="Brannstrom I.O."/>
            <person name="Guillou S."/>
            <person name="Cros-Aarteil S."/>
            <person name="Calhoun S."/>
            <person name="Haridas S."/>
            <person name="Kuo A."/>
            <person name="Mondo S."/>
            <person name="Pangilinan J."/>
            <person name="Riley R."/>
            <person name="LaButti K."/>
            <person name="Andreopoulos B."/>
            <person name="Lipzen A."/>
            <person name="Chen C."/>
            <person name="Yan M."/>
            <person name="Daum C."/>
            <person name="Ng V."/>
            <person name="Clum A."/>
            <person name="Steindorff A."/>
            <person name="Ohm R.A."/>
            <person name="Martin F."/>
            <person name="Silar P."/>
            <person name="Natvig D.O."/>
            <person name="Lalanne C."/>
            <person name="Gautier V."/>
            <person name="Ament-Velasquez S.L."/>
            <person name="Kruys A."/>
            <person name="Hutchinson M.I."/>
            <person name="Powell A.J."/>
            <person name="Barry K."/>
            <person name="Miller A.N."/>
            <person name="Grigoriev I.V."/>
            <person name="Debuchy R."/>
            <person name="Gladieux P."/>
            <person name="Hiltunen Thoren M."/>
            <person name="Johannesson H."/>
        </authorList>
    </citation>
    <scope>NUCLEOTIDE SEQUENCE</scope>
    <source>
        <strain evidence="2">CBS 232.78</strain>
    </source>
</reference>
<keyword evidence="2" id="KW-0808">Transferase</keyword>
<dbReference type="PANTHER" id="PTHR21310">
    <property type="entry name" value="AMINOGLYCOSIDE PHOSPHOTRANSFERASE-RELATED-RELATED"/>
    <property type="match status" value="1"/>
</dbReference>
<evidence type="ECO:0000313" key="3">
    <source>
        <dbReference type="Proteomes" id="UP001285441"/>
    </source>
</evidence>
<dbReference type="SUPFAM" id="SSF56112">
    <property type="entry name" value="Protein kinase-like (PK-like)"/>
    <property type="match status" value="1"/>
</dbReference>
<dbReference type="Pfam" id="PF01636">
    <property type="entry name" value="APH"/>
    <property type="match status" value="1"/>
</dbReference>
<protein>
    <submittedName>
        <fullName evidence="2">Kinase-like domain-containing protein</fullName>
    </submittedName>
</protein>
<reference evidence="2" key="2">
    <citation type="submission" date="2023-06" db="EMBL/GenBank/DDBJ databases">
        <authorList>
            <consortium name="Lawrence Berkeley National Laboratory"/>
            <person name="Haridas S."/>
            <person name="Hensen N."/>
            <person name="Bonometti L."/>
            <person name="Westerberg I."/>
            <person name="Brannstrom I.O."/>
            <person name="Guillou S."/>
            <person name="Cros-Aarteil S."/>
            <person name="Calhoun S."/>
            <person name="Kuo A."/>
            <person name="Mondo S."/>
            <person name="Pangilinan J."/>
            <person name="Riley R."/>
            <person name="LaButti K."/>
            <person name="Andreopoulos B."/>
            <person name="Lipzen A."/>
            <person name="Chen C."/>
            <person name="Yanf M."/>
            <person name="Daum C."/>
            <person name="Ng V."/>
            <person name="Clum A."/>
            <person name="Steindorff A."/>
            <person name="Ohm R."/>
            <person name="Martin F."/>
            <person name="Silar P."/>
            <person name="Natvig D."/>
            <person name="Lalanne C."/>
            <person name="Gautier V."/>
            <person name="Ament-velasquez S.L."/>
            <person name="Kruys A."/>
            <person name="Hutchinson M.I."/>
            <person name="Powell A.J."/>
            <person name="Barry K."/>
            <person name="Miller A.N."/>
            <person name="Grigoriev I.V."/>
            <person name="Debuchy R."/>
            <person name="Gladieux P."/>
            <person name="Thoren M.H."/>
            <person name="Johannesson H."/>
        </authorList>
    </citation>
    <scope>NUCLEOTIDE SEQUENCE</scope>
    <source>
        <strain evidence="2">CBS 232.78</strain>
    </source>
</reference>
<accession>A0AAE0KK21</accession>
<organism evidence="2 3">
    <name type="scientific">Podospora didyma</name>
    <dbReference type="NCBI Taxonomy" id="330526"/>
    <lineage>
        <taxon>Eukaryota</taxon>
        <taxon>Fungi</taxon>
        <taxon>Dikarya</taxon>
        <taxon>Ascomycota</taxon>
        <taxon>Pezizomycotina</taxon>
        <taxon>Sordariomycetes</taxon>
        <taxon>Sordariomycetidae</taxon>
        <taxon>Sordariales</taxon>
        <taxon>Podosporaceae</taxon>
        <taxon>Podospora</taxon>
    </lineage>
</organism>
<dbReference type="GO" id="GO:0016301">
    <property type="term" value="F:kinase activity"/>
    <property type="evidence" value="ECO:0007669"/>
    <property type="project" value="UniProtKB-KW"/>
</dbReference>
<name>A0AAE0KK21_9PEZI</name>
<dbReference type="InterPro" id="IPR002575">
    <property type="entry name" value="Aminoglycoside_PTrfase"/>
</dbReference>
<proteinExistence type="predicted"/>
<dbReference type="AlphaFoldDB" id="A0AAE0KK21"/>
<dbReference type="Proteomes" id="UP001285441">
    <property type="component" value="Unassembled WGS sequence"/>
</dbReference>
<comment type="caution">
    <text evidence="2">The sequence shown here is derived from an EMBL/GenBank/DDBJ whole genome shotgun (WGS) entry which is preliminary data.</text>
</comment>
<feature type="domain" description="Aminoglycoside phosphotransferase" evidence="1">
    <location>
        <begin position="158"/>
        <end position="196"/>
    </location>
</feature>
<keyword evidence="3" id="KW-1185">Reference proteome</keyword>